<dbReference type="Gene3D" id="3.10.450.50">
    <property type="match status" value="1"/>
</dbReference>
<name>A0A4Q7P1G4_9FLAO</name>
<evidence type="ECO:0000313" key="2">
    <source>
        <dbReference type="Proteomes" id="UP000292262"/>
    </source>
</evidence>
<dbReference type="Proteomes" id="UP000292262">
    <property type="component" value="Unassembled WGS sequence"/>
</dbReference>
<protein>
    <recommendedName>
        <fullName evidence="3">Ketosteroid isomerase-like protein</fullName>
    </recommendedName>
</protein>
<dbReference type="RefSeq" id="WP_130286801.1">
    <property type="nucleotide sequence ID" value="NZ_SGXE01000002.1"/>
</dbReference>
<organism evidence="1 2">
    <name type="scientific">Aquimarina brevivitae</name>
    <dbReference type="NCBI Taxonomy" id="323412"/>
    <lineage>
        <taxon>Bacteria</taxon>
        <taxon>Pseudomonadati</taxon>
        <taxon>Bacteroidota</taxon>
        <taxon>Flavobacteriia</taxon>
        <taxon>Flavobacteriales</taxon>
        <taxon>Flavobacteriaceae</taxon>
        <taxon>Aquimarina</taxon>
    </lineage>
</organism>
<evidence type="ECO:0000313" key="1">
    <source>
        <dbReference type="EMBL" id="RZS93686.1"/>
    </source>
</evidence>
<accession>A0A4Q7P1G4</accession>
<comment type="caution">
    <text evidence="1">The sequence shown here is derived from an EMBL/GenBank/DDBJ whole genome shotgun (WGS) entry which is preliminary data.</text>
</comment>
<dbReference type="InterPro" id="IPR032710">
    <property type="entry name" value="NTF2-like_dom_sf"/>
</dbReference>
<dbReference type="SUPFAM" id="SSF54427">
    <property type="entry name" value="NTF2-like"/>
    <property type="match status" value="1"/>
</dbReference>
<dbReference type="EMBL" id="SGXE01000002">
    <property type="protein sequence ID" value="RZS93686.1"/>
    <property type="molecule type" value="Genomic_DNA"/>
</dbReference>
<sequence length="126" mass="14892">MNSKQEIAQLYLQYLQEANLTEILSLCSEDAKIISPLYGERKATEFYRNLFKDTVSSELKLDGVFEEKNSNRFTLVFDYRWTMRNKEIVDFKVVDLIVLDKNNKIKELQIIYDTVRSREILKSLPS</sequence>
<dbReference type="OrthoDB" id="459617at2"/>
<dbReference type="AlphaFoldDB" id="A0A4Q7P1G4"/>
<proteinExistence type="predicted"/>
<gene>
    <name evidence="1" type="ORF">EV197_2266</name>
</gene>
<evidence type="ECO:0008006" key="3">
    <source>
        <dbReference type="Google" id="ProtNLM"/>
    </source>
</evidence>
<reference evidence="1 2" key="1">
    <citation type="submission" date="2019-02" db="EMBL/GenBank/DDBJ databases">
        <title>Genomic Encyclopedia of Type Strains, Phase IV (KMG-IV): sequencing the most valuable type-strain genomes for metagenomic binning, comparative biology and taxonomic classification.</title>
        <authorList>
            <person name="Goeker M."/>
        </authorList>
    </citation>
    <scope>NUCLEOTIDE SEQUENCE [LARGE SCALE GENOMIC DNA]</scope>
    <source>
        <strain evidence="1 2">DSM 17196</strain>
    </source>
</reference>
<keyword evidence="2" id="KW-1185">Reference proteome</keyword>